<dbReference type="SUPFAM" id="SSF53474">
    <property type="entry name" value="alpha/beta-Hydrolases"/>
    <property type="match status" value="1"/>
</dbReference>
<name>A0A0W8E7T2_9ZZZZ</name>
<sequence>MLLRPAKWMIEKGLFSRVILPDRRGEGFSSPLTKKLTIKDHAVDMKNLLDALGIEEKVTALGLSYGGAIALTLASLDNRIDEVILMASSPSLEEVKGFRGFLYKHNVLEPIVKIFYKLYLGKKELRYPSFENVYDLKNEKDIMKLFTDAMKHTDQKMYESLMLQNASTLDKNNSSITKDITLNIPIYQVIGEQDEIWETNISSYKSRFPKLNSIRIPGANHKGCLLRASEFYEALLNIYRKIE</sequence>
<comment type="caution">
    <text evidence="2">The sequence shown here is derived from an EMBL/GenBank/DDBJ whole genome shotgun (WGS) entry which is preliminary data.</text>
</comment>
<dbReference type="PANTHER" id="PTHR43194:SF2">
    <property type="entry name" value="PEROXISOMAL MEMBRANE PROTEIN LPX1"/>
    <property type="match status" value="1"/>
</dbReference>
<protein>
    <recommendedName>
        <fullName evidence="1">AB hydrolase-1 domain-containing protein</fullName>
    </recommendedName>
</protein>
<proteinExistence type="predicted"/>
<evidence type="ECO:0000313" key="2">
    <source>
        <dbReference type="EMBL" id="KUG04585.1"/>
    </source>
</evidence>
<dbReference type="InterPro" id="IPR050228">
    <property type="entry name" value="Carboxylesterase_BioH"/>
</dbReference>
<evidence type="ECO:0000259" key="1">
    <source>
        <dbReference type="Pfam" id="PF00561"/>
    </source>
</evidence>
<reference evidence="2" key="1">
    <citation type="journal article" date="2015" name="Proc. Natl. Acad. Sci. U.S.A.">
        <title>Networks of energetic and metabolic interactions define dynamics in microbial communities.</title>
        <authorList>
            <person name="Embree M."/>
            <person name="Liu J.K."/>
            <person name="Al-Bassam M.M."/>
            <person name="Zengler K."/>
        </authorList>
    </citation>
    <scope>NUCLEOTIDE SEQUENCE</scope>
</reference>
<dbReference type="InterPro" id="IPR029058">
    <property type="entry name" value="AB_hydrolase_fold"/>
</dbReference>
<dbReference type="AlphaFoldDB" id="A0A0W8E7T2"/>
<dbReference type="Pfam" id="PF00561">
    <property type="entry name" value="Abhydrolase_1"/>
    <property type="match status" value="1"/>
</dbReference>
<dbReference type="EMBL" id="LNQE01001844">
    <property type="protein sequence ID" value="KUG04585.1"/>
    <property type="molecule type" value="Genomic_DNA"/>
</dbReference>
<organism evidence="2">
    <name type="scientific">hydrocarbon metagenome</name>
    <dbReference type="NCBI Taxonomy" id="938273"/>
    <lineage>
        <taxon>unclassified sequences</taxon>
        <taxon>metagenomes</taxon>
        <taxon>ecological metagenomes</taxon>
    </lineage>
</organism>
<accession>A0A0W8E7T2</accession>
<dbReference type="PANTHER" id="PTHR43194">
    <property type="entry name" value="HYDROLASE ALPHA/BETA FOLD FAMILY"/>
    <property type="match status" value="1"/>
</dbReference>
<feature type="domain" description="AB hydrolase-1" evidence="1">
    <location>
        <begin position="17"/>
        <end position="226"/>
    </location>
</feature>
<gene>
    <name evidence="2" type="ORF">ASZ90_017942</name>
</gene>
<dbReference type="Gene3D" id="3.40.50.1820">
    <property type="entry name" value="alpha/beta hydrolase"/>
    <property type="match status" value="1"/>
</dbReference>
<dbReference type="InterPro" id="IPR000073">
    <property type="entry name" value="AB_hydrolase_1"/>
</dbReference>